<dbReference type="EMBL" id="JBHRZH010000017">
    <property type="protein sequence ID" value="MFC3763267.1"/>
    <property type="molecule type" value="Genomic_DNA"/>
</dbReference>
<comment type="caution">
    <text evidence="1">The sequence shown here is derived from an EMBL/GenBank/DDBJ whole genome shotgun (WGS) entry which is preliminary data.</text>
</comment>
<accession>A0ABV7YEA3</accession>
<name>A0ABV7YEA3_9ACTN</name>
<sequence length="322" mass="36192">MVSSLPSELEALLVHQAGVVDTQQLRQHGFGSNDVASRVRSGRWQRLLPRVYATFSGPIPSDARTWAALLYAGPGATLSHQSAAWVWGLTDGPSDVVQVTIGVDRRRLANLGWVRIHYAHRLEWSRHPTNVPAVTTVDDTVLDLVDRASTRSEVVRWVTRACQRRRTTPERLALTLDSRKKIRWRDLMQAILADVSDGAETPLEIAYVRRVESSHGLPRAHRQRHRRVGGKSQWIDAEYEAFGLIVELDGRVGHVEDGAFRDRQRDNVSTLRRRSTLRYGWTEVYDSPCAVAAEIIDILRRNGWSDDPKACGPTCQLRAAAA</sequence>
<evidence type="ECO:0000313" key="2">
    <source>
        <dbReference type="Proteomes" id="UP001595699"/>
    </source>
</evidence>
<reference evidence="2" key="1">
    <citation type="journal article" date="2019" name="Int. J. Syst. Evol. Microbiol.">
        <title>The Global Catalogue of Microorganisms (GCM) 10K type strain sequencing project: providing services to taxonomists for standard genome sequencing and annotation.</title>
        <authorList>
            <consortium name="The Broad Institute Genomics Platform"/>
            <consortium name="The Broad Institute Genome Sequencing Center for Infectious Disease"/>
            <person name="Wu L."/>
            <person name="Ma J."/>
        </authorList>
    </citation>
    <scope>NUCLEOTIDE SEQUENCE [LARGE SCALE GENOMIC DNA]</scope>
    <source>
        <strain evidence="2">CGMCC 4.7241</strain>
    </source>
</reference>
<dbReference type="RefSeq" id="WP_205119665.1">
    <property type="nucleotide sequence ID" value="NZ_JAFBCM010000001.1"/>
</dbReference>
<protein>
    <recommendedName>
        <fullName evidence="3">DUF559 domain-containing protein</fullName>
    </recommendedName>
</protein>
<dbReference type="Proteomes" id="UP001595699">
    <property type="component" value="Unassembled WGS sequence"/>
</dbReference>
<organism evidence="1 2">
    <name type="scientific">Tenggerimyces flavus</name>
    <dbReference type="NCBI Taxonomy" id="1708749"/>
    <lineage>
        <taxon>Bacteria</taxon>
        <taxon>Bacillati</taxon>
        <taxon>Actinomycetota</taxon>
        <taxon>Actinomycetes</taxon>
        <taxon>Propionibacteriales</taxon>
        <taxon>Nocardioidaceae</taxon>
        <taxon>Tenggerimyces</taxon>
    </lineage>
</organism>
<gene>
    <name evidence="1" type="ORF">ACFOUW_20665</name>
</gene>
<evidence type="ECO:0000313" key="1">
    <source>
        <dbReference type="EMBL" id="MFC3763267.1"/>
    </source>
</evidence>
<evidence type="ECO:0008006" key="3">
    <source>
        <dbReference type="Google" id="ProtNLM"/>
    </source>
</evidence>
<proteinExistence type="predicted"/>
<keyword evidence="2" id="KW-1185">Reference proteome</keyword>